<evidence type="ECO:0000313" key="4">
    <source>
        <dbReference type="Proteomes" id="UP000282483"/>
    </source>
</evidence>
<gene>
    <name evidence="3" type="ORF">RVIR1_06690</name>
</gene>
<evidence type="ECO:0000259" key="2">
    <source>
        <dbReference type="Pfam" id="PF04754"/>
    </source>
</evidence>
<comment type="similarity">
    <text evidence="1">Belongs to the Rpn/YhgA-like nuclease family.</text>
</comment>
<dbReference type="PANTHER" id="PTHR34611">
    <property type="match status" value="1"/>
</dbReference>
<keyword evidence="4" id="KW-1185">Reference proteome</keyword>
<dbReference type="Pfam" id="PF04754">
    <property type="entry name" value="Transposase_31"/>
    <property type="match status" value="1"/>
</dbReference>
<proteinExistence type="inferred from homology"/>
<evidence type="ECO:0000256" key="1">
    <source>
        <dbReference type="ARBA" id="ARBA00009787"/>
    </source>
</evidence>
<dbReference type="InterPro" id="IPR051699">
    <property type="entry name" value="Rpn/YhgA-like_nuclease"/>
</dbReference>
<accession>A0A2Z5V737</accession>
<dbReference type="AlphaFoldDB" id="A0A2Z5V737"/>
<dbReference type="Proteomes" id="UP000282483">
    <property type="component" value="Chromosome"/>
</dbReference>
<dbReference type="PANTHER" id="PTHR34611:SF2">
    <property type="entry name" value="INACTIVE RECOMBINATION-PROMOTING NUCLEASE-LIKE PROTEIN RPNE-RELATED"/>
    <property type="match status" value="1"/>
</dbReference>
<name>A0A2Z5V737_9COXI</name>
<protein>
    <submittedName>
        <fullName evidence="3">Transposase</fullName>
    </submittedName>
</protein>
<dbReference type="InterPro" id="IPR010106">
    <property type="entry name" value="RpnA"/>
</dbReference>
<dbReference type="GO" id="GO:1990238">
    <property type="term" value="F:double-stranded DNA endonuclease activity"/>
    <property type="evidence" value="ECO:0007669"/>
    <property type="project" value="TreeGrafter"/>
</dbReference>
<dbReference type="InterPro" id="IPR006842">
    <property type="entry name" value="Transposase_31"/>
</dbReference>
<dbReference type="NCBIfam" id="TIGR01784">
    <property type="entry name" value="T_den_put_tspse"/>
    <property type="match status" value="1"/>
</dbReference>
<evidence type="ECO:0000313" key="3">
    <source>
        <dbReference type="EMBL" id="BBB15167.1"/>
    </source>
</evidence>
<dbReference type="RefSeq" id="WP_126322647.1">
    <property type="nucleotide sequence ID" value="NZ_AP018005.1"/>
</dbReference>
<feature type="domain" description="Transposase (putative) YhgA-like" evidence="2">
    <location>
        <begin position="8"/>
        <end position="198"/>
    </location>
</feature>
<dbReference type="GO" id="GO:0006310">
    <property type="term" value="P:DNA recombination"/>
    <property type="evidence" value="ECO:0007669"/>
    <property type="project" value="TreeGrafter"/>
</dbReference>
<reference evidence="3 4" key="1">
    <citation type="submission" date="2017-03" db="EMBL/GenBank/DDBJ databases">
        <title>The genome sequence of Candidatus Rickettsiella viridis.</title>
        <authorList>
            <person name="Nikoh N."/>
            <person name="Tsuchida T."/>
            <person name="Yamaguchi K."/>
            <person name="Maeda T."/>
            <person name="Shigenobu S."/>
            <person name="Fukatsu T."/>
        </authorList>
    </citation>
    <scope>NUCLEOTIDE SEQUENCE [LARGE SCALE GENOMIC DNA]</scope>
    <source>
        <strain evidence="3 4">Ap-RA04</strain>
    </source>
</reference>
<sequence>MTVAIYHPHDKFFKRNLKEKKVAIDFLKVYLPQAIYNAINLDTLQLTEKSFIVPELREIHSDIIYKCEIKQKSGYLFFLIEHESTANDKLMAFRLLHYSVSLSAEHLRQGNKKLPIILPLCIYHGEVSPYPHSIDLYDNFEDPEFARQVAFKPFKLIDLTVLSDEEISQHGLVSLMEMLFKHHRAKNFLSIMRELLKTNLVQNIVKQLDISYLSDMLNYVLITTRDDTEAKADKLLINELIAAFPQRKEVIMTFAEQIEQRGLQKGMQKGMQKGRYGVAKNLLATGMPIELIRQVTELPDLDLTELEKI</sequence>
<dbReference type="KEGG" id="rvi:RVIR1_06690"/>
<dbReference type="OrthoDB" id="6532193at2"/>
<organism evidence="3 4">
    <name type="scientific">Candidatus Rickettsiella viridis</name>
    <dbReference type="NCBI Taxonomy" id="676208"/>
    <lineage>
        <taxon>Bacteria</taxon>
        <taxon>Pseudomonadati</taxon>
        <taxon>Pseudomonadota</taxon>
        <taxon>Gammaproteobacteria</taxon>
        <taxon>Legionellales</taxon>
        <taxon>Coxiellaceae</taxon>
        <taxon>Rickettsiella</taxon>
    </lineage>
</organism>
<dbReference type="EMBL" id="AP018005">
    <property type="protein sequence ID" value="BBB15167.1"/>
    <property type="molecule type" value="Genomic_DNA"/>
</dbReference>